<dbReference type="InterPro" id="IPR008978">
    <property type="entry name" value="HSP20-like_chaperone"/>
</dbReference>
<dbReference type="SUPFAM" id="SSF49764">
    <property type="entry name" value="HSP20-like chaperones"/>
    <property type="match status" value="1"/>
</dbReference>
<organism evidence="5 6">
    <name type="scientific">Cylicocyclus nassatus</name>
    <name type="common">Nematode worm</name>
    <dbReference type="NCBI Taxonomy" id="53992"/>
    <lineage>
        <taxon>Eukaryota</taxon>
        <taxon>Metazoa</taxon>
        <taxon>Ecdysozoa</taxon>
        <taxon>Nematoda</taxon>
        <taxon>Chromadorea</taxon>
        <taxon>Rhabditida</taxon>
        <taxon>Rhabditina</taxon>
        <taxon>Rhabditomorpha</taxon>
        <taxon>Strongyloidea</taxon>
        <taxon>Strongylidae</taxon>
        <taxon>Cylicocyclus</taxon>
    </lineage>
</organism>
<dbReference type="GO" id="GO:0005634">
    <property type="term" value="C:nucleus"/>
    <property type="evidence" value="ECO:0007669"/>
    <property type="project" value="TreeGrafter"/>
</dbReference>
<name>A0AA36M6G5_CYLNA</name>
<evidence type="ECO:0000256" key="2">
    <source>
        <dbReference type="PROSITE-ProRule" id="PRU00285"/>
    </source>
</evidence>
<feature type="domain" description="SHSP" evidence="4">
    <location>
        <begin position="27"/>
        <end position="133"/>
    </location>
</feature>
<proteinExistence type="inferred from homology"/>
<sequence length="144" mass="16297">MKTGGIFEKCVRDLGSCVISCWEDPTPIEQKIADDFEVINDITRFAISIDVSQYKPEELHVYLIGRDLIIEGNQEKPDLEGYVQNTFSRRWTLPDEADLDAVETHLNGNGCLVINVLKTGFHTMRRELPIKVSSKCEVEKAILA</sequence>
<dbReference type="PROSITE" id="PS01031">
    <property type="entry name" value="SHSP"/>
    <property type="match status" value="1"/>
</dbReference>
<dbReference type="CDD" id="cd06526">
    <property type="entry name" value="metazoan_ACD"/>
    <property type="match status" value="1"/>
</dbReference>
<dbReference type="InterPro" id="IPR001436">
    <property type="entry name" value="Alpha-crystallin/sHSP_animal"/>
</dbReference>
<dbReference type="Pfam" id="PF00011">
    <property type="entry name" value="HSP20"/>
    <property type="match status" value="1"/>
</dbReference>
<keyword evidence="1" id="KW-0346">Stress response</keyword>
<keyword evidence="6" id="KW-1185">Reference proteome</keyword>
<comment type="similarity">
    <text evidence="2 3">Belongs to the small heat shock protein (HSP20) family.</text>
</comment>
<dbReference type="GO" id="GO:0009408">
    <property type="term" value="P:response to heat"/>
    <property type="evidence" value="ECO:0007669"/>
    <property type="project" value="TreeGrafter"/>
</dbReference>
<dbReference type="EMBL" id="CATQJL010000305">
    <property type="protein sequence ID" value="CAJ0600904.1"/>
    <property type="molecule type" value="Genomic_DNA"/>
</dbReference>
<dbReference type="Gene3D" id="2.60.40.790">
    <property type="match status" value="1"/>
</dbReference>
<dbReference type="GO" id="GO:0051082">
    <property type="term" value="F:unfolded protein binding"/>
    <property type="evidence" value="ECO:0007669"/>
    <property type="project" value="TreeGrafter"/>
</dbReference>
<dbReference type="PRINTS" id="PR00299">
    <property type="entry name" value="ACRYSTALLIN"/>
</dbReference>
<evidence type="ECO:0000259" key="4">
    <source>
        <dbReference type="PROSITE" id="PS01031"/>
    </source>
</evidence>
<accession>A0AA36M6G5</accession>
<dbReference type="AlphaFoldDB" id="A0AA36M6G5"/>
<dbReference type="InterPro" id="IPR002068">
    <property type="entry name" value="A-crystallin/Hsp20_dom"/>
</dbReference>
<evidence type="ECO:0000313" key="5">
    <source>
        <dbReference type="EMBL" id="CAJ0600904.1"/>
    </source>
</evidence>
<evidence type="ECO:0000256" key="3">
    <source>
        <dbReference type="RuleBase" id="RU003616"/>
    </source>
</evidence>
<protein>
    <recommendedName>
        <fullName evidence="4">SHSP domain-containing protein</fullName>
    </recommendedName>
</protein>
<comment type="caution">
    <text evidence="5">The sequence shown here is derived from an EMBL/GenBank/DDBJ whole genome shotgun (WGS) entry which is preliminary data.</text>
</comment>
<evidence type="ECO:0000256" key="1">
    <source>
        <dbReference type="ARBA" id="ARBA00023016"/>
    </source>
</evidence>
<dbReference type="GO" id="GO:0005737">
    <property type="term" value="C:cytoplasm"/>
    <property type="evidence" value="ECO:0007669"/>
    <property type="project" value="TreeGrafter"/>
</dbReference>
<dbReference type="GO" id="GO:0042026">
    <property type="term" value="P:protein refolding"/>
    <property type="evidence" value="ECO:0007669"/>
    <property type="project" value="TreeGrafter"/>
</dbReference>
<dbReference type="PANTHER" id="PTHR45640:SF13">
    <property type="entry name" value="HEAT SHOCK PROTEIN 22-RELATED"/>
    <property type="match status" value="1"/>
</dbReference>
<gene>
    <name evidence="5" type="ORF">CYNAS_LOCUS12887</name>
</gene>
<dbReference type="PANTHER" id="PTHR45640">
    <property type="entry name" value="HEAT SHOCK PROTEIN HSP-12.2-RELATED"/>
    <property type="match status" value="1"/>
</dbReference>
<reference evidence="5" key="1">
    <citation type="submission" date="2023-07" db="EMBL/GenBank/DDBJ databases">
        <authorList>
            <consortium name="CYATHOMIX"/>
        </authorList>
    </citation>
    <scope>NUCLEOTIDE SEQUENCE</scope>
    <source>
        <strain evidence="5">N/A</strain>
    </source>
</reference>
<dbReference type="Proteomes" id="UP001176961">
    <property type="component" value="Unassembled WGS sequence"/>
</dbReference>
<evidence type="ECO:0000313" key="6">
    <source>
        <dbReference type="Proteomes" id="UP001176961"/>
    </source>
</evidence>